<keyword evidence="3" id="KW-1185">Reference proteome</keyword>
<evidence type="ECO:0000256" key="1">
    <source>
        <dbReference type="SAM" id="Phobius"/>
    </source>
</evidence>
<keyword evidence="1" id="KW-0472">Membrane</keyword>
<feature type="transmembrane region" description="Helical" evidence="1">
    <location>
        <begin position="7"/>
        <end position="28"/>
    </location>
</feature>
<keyword evidence="1" id="KW-0812">Transmembrane</keyword>
<sequence>MKHQHGSIAINISALLFLVALSSVWAQAFF</sequence>
<gene>
    <name evidence="2" type="ORF">SIN8267_01606</name>
</gene>
<dbReference type="EMBL" id="CAKLPX010000001">
    <property type="protein sequence ID" value="CAH0991500.1"/>
    <property type="molecule type" value="Genomic_DNA"/>
</dbReference>
<keyword evidence="1" id="KW-1133">Transmembrane helix</keyword>
<evidence type="ECO:0000313" key="3">
    <source>
        <dbReference type="Proteomes" id="UP000838100"/>
    </source>
</evidence>
<organism evidence="2 3">
    <name type="scientific">Sinobacterium norvegicum</name>
    <dbReference type="NCBI Taxonomy" id="1641715"/>
    <lineage>
        <taxon>Bacteria</taxon>
        <taxon>Pseudomonadati</taxon>
        <taxon>Pseudomonadota</taxon>
        <taxon>Gammaproteobacteria</taxon>
        <taxon>Cellvibrionales</taxon>
        <taxon>Spongiibacteraceae</taxon>
        <taxon>Sinobacterium</taxon>
    </lineage>
</organism>
<comment type="caution">
    <text evidence="2">The sequence shown here is derived from an EMBL/GenBank/DDBJ whole genome shotgun (WGS) entry which is preliminary data.</text>
</comment>
<accession>A0ABM9AE70</accession>
<protein>
    <submittedName>
        <fullName evidence="2">Uncharacterized protein</fullName>
    </submittedName>
</protein>
<evidence type="ECO:0000313" key="2">
    <source>
        <dbReference type="EMBL" id="CAH0991500.1"/>
    </source>
</evidence>
<dbReference type="Proteomes" id="UP000838100">
    <property type="component" value="Unassembled WGS sequence"/>
</dbReference>
<name>A0ABM9AE70_9GAMM</name>
<proteinExistence type="predicted"/>
<reference evidence="2" key="1">
    <citation type="submission" date="2021-12" db="EMBL/GenBank/DDBJ databases">
        <authorList>
            <person name="Rodrigo-Torres L."/>
            <person name="Arahal R. D."/>
            <person name="Lucena T."/>
        </authorList>
    </citation>
    <scope>NUCLEOTIDE SEQUENCE</scope>
    <source>
        <strain evidence="2">CECT 8267</strain>
    </source>
</reference>